<gene>
    <name evidence="2" type="ORF">HDIA_1327</name>
</gene>
<dbReference type="KEGG" id="hdi:HDIA_1327"/>
<dbReference type="Pfam" id="PF10098">
    <property type="entry name" value="DUF2336"/>
    <property type="match status" value="2"/>
</dbReference>
<reference evidence="3" key="1">
    <citation type="submission" date="2017-09" db="EMBL/GenBank/DDBJ databases">
        <title>Genome sequence of Nannocystis excedens DSM 71.</title>
        <authorList>
            <person name="Blom J."/>
        </authorList>
    </citation>
    <scope>NUCLEOTIDE SEQUENCE [LARGE SCALE GENOMIC DNA]</scope>
    <source>
        <strain evidence="3">type strain: E19</strain>
    </source>
</reference>
<evidence type="ECO:0008006" key="4">
    <source>
        <dbReference type="Google" id="ProtNLM"/>
    </source>
</evidence>
<proteinExistence type="predicted"/>
<dbReference type="EMBL" id="LT960614">
    <property type="protein sequence ID" value="SON54868.1"/>
    <property type="molecule type" value="Genomic_DNA"/>
</dbReference>
<sequence>MTQQTSFRDSRGAIGSRDETSSSSLLLTAAELFVSENEHTAEEIRIFEELVLPLLRTTGPAERAKVARRLGRHPDLPQIVARALLFAEPEVAAILLAVAPDLAEIDLLALCSSGSMPHLHALAGRRKLPASVVDSLCERLDNRGRLILASNESQRLTRKAIPLLVHEARDNPDLANALAARIDVEDQDLIPLFLDLDDRGRRRIHRALEILALRDFASHRPAPRPPILTRAFLQDLGRAAARHDMGALAMMLGDHLELDADYVRDLLVDRGGEPLTVALKAAGLDEAAATRIILFSGSADHRSYFEVRALVDLYNQITLRAASQLLHLWHEAGLKRASVPQALPSHQPLSEAGSPVHRPAAAQAPSLPAASTERPGLAPFRRLG</sequence>
<keyword evidence="3" id="KW-1185">Reference proteome</keyword>
<dbReference type="Proteomes" id="UP000223606">
    <property type="component" value="Chromosome 1"/>
</dbReference>
<feature type="compositionally biased region" description="Low complexity" evidence="1">
    <location>
        <begin position="359"/>
        <end position="371"/>
    </location>
</feature>
<dbReference type="AlphaFoldDB" id="A0A2C9D3Y0"/>
<organism evidence="2 3">
    <name type="scientific">Hartmannibacter diazotrophicus</name>
    <dbReference type="NCBI Taxonomy" id="1482074"/>
    <lineage>
        <taxon>Bacteria</taxon>
        <taxon>Pseudomonadati</taxon>
        <taxon>Pseudomonadota</taxon>
        <taxon>Alphaproteobacteria</taxon>
        <taxon>Hyphomicrobiales</taxon>
        <taxon>Pleomorphomonadaceae</taxon>
        <taxon>Hartmannibacter</taxon>
    </lineage>
</organism>
<dbReference type="InterPro" id="IPR019285">
    <property type="entry name" value="DUF2336"/>
</dbReference>
<feature type="region of interest" description="Disordered" evidence="1">
    <location>
        <begin position="344"/>
        <end position="384"/>
    </location>
</feature>
<evidence type="ECO:0000313" key="2">
    <source>
        <dbReference type="EMBL" id="SON54868.1"/>
    </source>
</evidence>
<dbReference type="RefSeq" id="WP_162292616.1">
    <property type="nucleotide sequence ID" value="NZ_LT960614.1"/>
</dbReference>
<evidence type="ECO:0000256" key="1">
    <source>
        <dbReference type="SAM" id="MobiDB-lite"/>
    </source>
</evidence>
<accession>A0A2C9D3Y0</accession>
<evidence type="ECO:0000313" key="3">
    <source>
        <dbReference type="Proteomes" id="UP000223606"/>
    </source>
</evidence>
<name>A0A2C9D3Y0_9HYPH</name>
<protein>
    <recommendedName>
        <fullName evidence="4">DUF2336 domain-containing protein</fullName>
    </recommendedName>
</protein>